<evidence type="ECO:0000256" key="8">
    <source>
        <dbReference type="ARBA" id="ARBA00022777"/>
    </source>
</evidence>
<keyword evidence="6 16" id="KW-0812">Transmembrane</keyword>
<feature type="binding site" evidence="14">
    <location>
        <position position="282"/>
    </location>
    <ligand>
        <name>ATP</name>
        <dbReference type="ChEBI" id="CHEBI:30616"/>
    </ligand>
</feature>
<evidence type="ECO:0000256" key="2">
    <source>
        <dbReference type="ARBA" id="ARBA00012513"/>
    </source>
</evidence>
<sequence>MSSTTPEAPPDFTSHHQAPPPISFISLSPKAASLPISLLSLSNKAASPSPISLTPTPVQIPLAPAPSRASTTPTQPPTHRNPPPQNSPGPSLSAPSSIVVPMRVRSSSNTSTGMIAGMTIGGVAIIAVLSSLFIYYTKKKNERRNDGSVDFPPTPRLKAEPDDLQVYQTPDNAPPPRDLGKTVSSPPAVAPHSPVFAPSPQPLLPSSQTYISSRSNRESGHQDNDPPPPPFTAYGSFSKSTFSYEELAIATDGFSDANLLGQGGFGNVHKGILTNGEVVAVKRLQAGSQQGEREFRAEVEIISRVHHKHLVSLFGYCISGSTKMLVYEFVPNNTLEFHLHGKGRTPIDWPTRLKIALGAAKGFAYLHEECHPKIIHRDIKSANILVDFNFEAKVADFGLAKFAPDINSHVSTRVIGTFGYLAPEYASSGKLTEKSDVFSFGVVLLELITGRRPVYSTPESFMPASLVDWARPLLTQALDEGNFDSLVDPRLQNNYDNNEMARIIAFAAASVRRSAKHRPRMSQIVRALEGDVSLYNFNERIRPGQSAVYYSSHGSSEYGIAQYNEDMKNFRKIALQSKDYGSSEYRGPSGEYALYSSS</sequence>
<evidence type="ECO:0000313" key="19">
    <source>
        <dbReference type="Proteomes" id="UP001630127"/>
    </source>
</evidence>
<dbReference type="InterPro" id="IPR017441">
    <property type="entry name" value="Protein_kinase_ATP_BS"/>
</dbReference>
<dbReference type="SUPFAM" id="SSF56112">
    <property type="entry name" value="Protein kinase-like (PK-like)"/>
    <property type="match status" value="1"/>
</dbReference>
<keyword evidence="7 14" id="KW-0547">Nucleotide-binding</keyword>
<evidence type="ECO:0000256" key="5">
    <source>
        <dbReference type="ARBA" id="ARBA00022679"/>
    </source>
</evidence>
<dbReference type="AlphaFoldDB" id="A0ABD3AX09"/>
<evidence type="ECO:0000256" key="9">
    <source>
        <dbReference type="ARBA" id="ARBA00022840"/>
    </source>
</evidence>
<feature type="region of interest" description="Disordered" evidence="15">
    <location>
        <begin position="47"/>
        <end position="96"/>
    </location>
</feature>
<dbReference type="Pfam" id="PF07714">
    <property type="entry name" value="PK_Tyr_Ser-Thr"/>
    <property type="match status" value="1"/>
</dbReference>
<keyword evidence="8" id="KW-0418">Kinase</keyword>
<keyword evidence="5" id="KW-0808">Transferase</keyword>
<feature type="compositionally biased region" description="Polar residues" evidence="15">
    <location>
        <begin position="47"/>
        <end position="57"/>
    </location>
</feature>
<dbReference type="InterPro" id="IPR001245">
    <property type="entry name" value="Ser-Thr/Tyr_kinase_cat_dom"/>
</dbReference>
<dbReference type="GO" id="GO:0005886">
    <property type="term" value="C:plasma membrane"/>
    <property type="evidence" value="ECO:0007669"/>
    <property type="project" value="UniProtKB-SubCell"/>
</dbReference>
<dbReference type="Gene3D" id="3.30.200.20">
    <property type="entry name" value="Phosphorylase Kinase, domain 1"/>
    <property type="match status" value="1"/>
</dbReference>
<dbReference type="EMBL" id="JBJUIK010000002">
    <property type="protein sequence ID" value="KAL3535749.1"/>
    <property type="molecule type" value="Genomic_DNA"/>
</dbReference>
<feature type="domain" description="Protein kinase" evidence="17">
    <location>
        <begin position="254"/>
        <end position="534"/>
    </location>
</feature>
<gene>
    <name evidence="18" type="ORF">ACH5RR_004210</name>
</gene>
<comment type="catalytic activity">
    <reaction evidence="12">
        <text>L-threonyl-[protein] + ATP = O-phospho-L-threonyl-[protein] + ADP + H(+)</text>
        <dbReference type="Rhea" id="RHEA:46608"/>
        <dbReference type="Rhea" id="RHEA-COMP:11060"/>
        <dbReference type="Rhea" id="RHEA-COMP:11605"/>
        <dbReference type="ChEBI" id="CHEBI:15378"/>
        <dbReference type="ChEBI" id="CHEBI:30013"/>
        <dbReference type="ChEBI" id="CHEBI:30616"/>
        <dbReference type="ChEBI" id="CHEBI:61977"/>
        <dbReference type="ChEBI" id="CHEBI:456216"/>
        <dbReference type="EC" id="2.7.11.1"/>
    </reaction>
</comment>
<comment type="catalytic activity">
    <reaction evidence="13">
        <text>L-seryl-[protein] + ATP = O-phospho-L-seryl-[protein] + ADP + H(+)</text>
        <dbReference type="Rhea" id="RHEA:17989"/>
        <dbReference type="Rhea" id="RHEA-COMP:9863"/>
        <dbReference type="Rhea" id="RHEA-COMP:11604"/>
        <dbReference type="ChEBI" id="CHEBI:15378"/>
        <dbReference type="ChEBI" id="CHEBI:29999"/>
        <dbReference type="ChEBI" id="CHEBI:30616"/>
        <dbReference type="ChEBI" id="CHEBI:83421"/>
        <dbReference type="ChEBI" id="CHEBI:456216"/>
        <dbReference type="EC" id="2.7.11.1"/>
    </reaction>
</comment>
<evidence type="ECO:0000256" key="7">
    <source>
        <dbReference type="ARBA" id="ARBA00022741"/>
    </source>
</evidence>
<dbReference type="PANTHER" id="PTHR47982:SF35">
    <property type="entry name" value="PROLINE-RICH RECEPTOR-LIKE PROTEIN KINASE PERK1-RELATED"/>
    <property type="match status" value="1"/>
</dbReference>
<dbReference type="Gene3D" id="1.10.510.10">
    <property type="entry name" value="Transferase(Phosphotransferase) domain 1"/>
    <property type="match status" value="1"/>
</dbReference>
<dbReference type="CDD" id="cd14066">
    <property type="entry name" value="STKc_IRAK"/>
    <property type="match status" value="1"/>
</dbReference>
<dbReference type="InterPro" id="IPR000719">
    <property type="entry name" value="Prot_kinase_dom"/>
</dbReference>
<dbReference type="SMART" id="SM00220">
    <property type="entry name" value="S_TKc"/>
    <property type="match status" value="1"/>
</dbReference>
<protein>
    <recommendedName>
        <fullName evidence="2">non-specific serine/threonine protein kinase</fullName>
        <ecNumber evidence="2">2.7.11.1</ecNumber>
    </recommendedName>
</protein>
<dbReference type="PROSITE" id="PS00107">
    <property type="entry name" value="PROTEIN_KINASE_ATP"/>
    <property type="match status" value="1"/>
</dbReference>
<feature type="compositionally biased region" description="Pro residues" evidence="15">
    <location>
        <begin position="74"/>
        <end position="87"/>
    </location>
</feature>
<evidence type="ECO:0000256" key="13">
    <source>
        <dbReference type="ARBA" id="ARBA00048679"/>
    </source>
</evidence>
<keyword evidence="3" id="KW-1003">Cell membrane</keyword>
<evidence type="ECO:0000256" key="10">
    <source>
        <dbReference type="ARBA" id="ARBA00022989"/>
    </source>
</evidence>
<feature type="region of interest" description="Disordered" evidence="15">
    <location>
        <begin position="143"/>
        <end position="235"/>
    </location>
</feature>
<feature type="region of interest" description="Disordered" evidence="15">
    <location>
        <begin position="1"/>
        <end position="25"/>
    </location>
</feature>
<evidence type="ECO:0000256" key="12">
    <source>
        <dbReference type="ARBA" id="ARBA00047899"/>
    </source>
</evidence>
<keyword evidence="11 16" id="KW-0472">Membrane</keyword>
<evidence type="ECO:0000256" key="11">
    <source>
        <dbReference type="ARBA" id="ARBA00023136"/>
    </source>
</evidence>
<evidence type="ECO:0000256" key="3">
    <source>
        <dbReference type="ARBA" id="ARBA00022475"/>
    </source>
</evidence>
<comment type="caution">
    <text evidence="18">The sequence shown here is derived from an EMBL/GenBank/DDBJ whole genome shotgun (WGS) entry which is preliminary data.</text>
</comment>
<dbReference type="PROSITE" id="PS00108">
    <property type="entry name" value="PROTEIN_KINASE_ST"/>
    <property type="match status" value="1"/>
</dbReference>
<organism evidence="18 19">
    <name type="scientific">Cinchona calisaya</name>
    <dbReference type="NCBI Taxonomy" id="153742"/>
    <lineage>
        <taxon>Eukaryota</taxon>
        <taxon>Viridiplantae</taxon>
        <taxon>Streptophyta</taxon>
        <taxon>Embryophyta</taxon>
        <taxon>Tracheophyta</taxon>
        <taxon>Spermatophyta</taxon>
        <taxon>Magnoliopsida</taxon>
        <taxon>eudicotyledons</taxon>
        <taxon>Gunneridae</taxon>
        <taxon>Pentapetalae</taxon>
        <taxon>asterids</taxon>
        <taxon>lamiids</taxon>
        <taxon>Gentianales</taxon>
        <taxon>Rubiaceae</taxon>
        <taxon>Cinchonoideae</taxon>
        <taxon>Cinchoneae</taxon>
        <taxon>Cinchona</taxon>
    </lineage>
</organism>
<dbReference type="GO" id="GO:0004674">
    <property type="term" value="F:protein serine/threonine kinase activity"/>
    <property type="evidence" value="ECO:0007669"/>
    <property type="project" value="UniProtKB-KW"/>
</dbReference>
<name>A0ABD3AX09_9GENT</name>
<dbReference type="InterPro" id="IPR008271">
    <property type="entry name" value="Ser/Thr_kinase_AS"/>
</dbReference>
<proteinExistence type="predicted"/>
<dbReference type="GO" id="GO:0005524">
    <property type="term" value="F:ATP binding"/>
    <property type="evidence" value="ECO:0007669"/>
    <property type="project" value="UniProtKB-UniRule"/>
</dbReference>
<dbReference type="Proteomes" id="UP001630127">
    <property type="component" value="Unassembled WGS sequence"/>
</dbReference>
<evidence type="ECO:0000256" key="15">
    <source>
        <dbReference type="SAM" id="MobiDB-lite"/>
    </source>
</evidence>
<dbReference type="EC" id="2.7.11.1" evidence="2"/>
<evidence type="ECO:0000256" key="6">
    <source>
        <dbReference type="ARBA" id="ARBA00022692"/>
    </source>
</evidence>
<evidence type="ECO:0000259" key="17">
    <source>
        <dbReference type="PROSITE" id="PS50011"/>
    </source>
</evidence>
<dbReference type="InterPro" id="IPR047117">
    <property type="entry name" value="PERK1-13-like"/>
</dbReference>
<dbReference type="PROSITE" id="PS50011">
    <property type="entry name" value="PROTEIN_KINASE_DOM"/>
    <property type="match status" value="1"/>
</dbReference>
<dbReference type="PANTHER" id="PTHR47982">
    <property type="entry name" value="PROLINE-RICH RECEPTOR-LIKE PROTEIN KINASE PERK4"/>
    <property type="match status" value="1"/>
</dbReference>
<keyword evidence="10 16" id="KW-1133">Transmembrane helix</keyword>
<feature type="compositionally biased region" description="Low complexity" evidence="15">
    <location>
        <begin position="183"/>
        <end position="196"/>
    </location>
</feature>
<keyword evidence="9 14" id="KW-0067">ATP-binding</keyword>
<evidence type="ECO:0000313" key="18">
    <source>
        <dbReference type="EMBL" id="KAL3535749.1"/>
    </source>
</evidence>
<accession>A0ABD3AX09</accession>
<evidence type="ECO:0000256" key="14">
    <source>
        <dbReference type="PROSITE-ProRule" id="PRU10141"/>
    </source>
</evidence>
<comment type="subcellular location">
    <subcellularLocation>
        <location evidence="1">Cell membrane</location>
        <topology evidence="1">Single-pass membrane protein</topology>
    </subcellularLocation>
</comment>
<dbReference type="InterPro" id="IPR011009">
    <property type="entry name" value="Kinase-like_dom_sf"/>
</dbReference>
<evidence type="ECO:0000256" key="1">
    <source>
        <dbReference type="ARBA" id="ARBA00004162"/>
    </source>
</evidence>
<evidence type="ECO:0000256" key="4">
    <source>
        <dbReference type="ARBA" id="ARBA00022527"/>
    </source>
</evidence>
<reference evidence="18 19" key="1">
    <citation type="submission" date="2024-11" db="EMBL/GenBank/DDBJ databases">
        <title>A near-complete genome assembly of Cinchona calisaya.</title>
        <authorList>
            <person name="Lian D.C."/>
            <person name="Zhao X.W."/>
            <person name="Wei L."/>
        </authorList>
    </citation>
    <scope>NUCLEOTIDE SEQUENCE [LARGE SCALE GENOMIC DNA]</scope>
    <source>
        <tissue evidence="18">Nenye</tissue>
    </source>
</reference>
<dbReference type="FunFam" id="3.30.200.20:FF:000212">
    <property type="entry name" value="Proline-rich receptor-like protein kinase PERK8"/>
    <property type="match status" value="1"/>
</dbReference>
<evidence type="ECO:0000256" key="16">
    <source>
        <dbReference type="SAM" id="Phobius"/>
    </source>
</evidence>
<feature type="transmembrane region" description="Helical" evidence="16">
    <location>
        <begin position="114"/>
        <end position="136"/>
    </location>
</feature>
<dbReference type="FunFam" id="1.10.510.10:FF:000173">
    <property type="entry name" value="proline-rich receptor-like protein kinase PERK8"/>
    <property type="match status" value="1"/>
</dbReference>
<keyword evidence="19" id="KW-1185">Reference proteome</keyword>
<feature type="compositionally biased region" description="Basic and acidic residues" evidence="15">
    <location>
        <begin position="215"/>
        <end position="224"/>
    </location>
</feature>
<keyword evidence="4" id="KW-0723">Serine/threonine-protein kinase</keyword>